<dbReference type="Proteomes" id="UP000248021">
    <property type="component" value="Unassembled WGS sequence"/>
</dbReference>
<gene>
    <name evidence="1" type="ORF">C7450_102446</name>
</gene>
<keyword evidence="2" id="KW-1185">Reference proteome</keyword>
<dbReference type="AlphaFoldDB" id="A0A2V3UEQ1"/>
<dbReference type="RefSeq" id="WP_213284593.1">
    <property type="nucleotide sequence ID" value="NZ_JAHBRY010000002.1"/>
</dbReference>
<comment type="caution">
    <text evidence="1">The sequence shown here is derived from an EMBL/GenBank/DDBJ whole genome shotgun (WGS) entry which is preliminary data.</text>
</comment>
<protein>
    <submittedName>
        <fullName evidence="1">Uncharacterized protein</fullName>
    </submittedName>
</protein>
<proteinExistence type="predicted"/>
<dbReference type="EMBL" id="QJJK01000002">
    <property type="protein sequence ID" value="PXW63530.1"/>
    <property type="molecule type" value="Genomic_DNA"/>
</dbReference>
<organism evidence="1 2">
    <name type="scientific">Chelatococcus asaccharovorans</name>
    <dbReference type="NCBI Taxonomy" id="28210"/>
    <lineage>
        <taxon>Bacteria</taxon>
        <taxon>Pseudomonadati</taxon>
        <taxon>Pseudomonadota</taxon>
        <taxon>Alphaproteobacteria</taxon>
        <taxon>Hyphomicrobiales</taxon>
        <taxon>Chelatococcaceae</taxon>
        <taxon>Chelatococcus</taxon>
    </lineage>
</organism>
<evidence type="ECO:0000313" key="2">
    <source>
        <dbReference type="Proteomes" id="UP000248021"/>
    </source>
</evidence>
<sequence length="57" mass="6063">MAGNRLQIAVIPGDGIAAAVARRRDRSACAPERLLSVRPFSVTMTKRDRTAAPVSAN</sequence>
<name>A0A2V3UEQ1_9HYPH</name>
<accession>A0A2V3UEQ1</accession>
<evidence type="ECO:0000313" key="1">
    <source>
        <dbReference type="EMBL" id="PXW63530.1"/>
    </source>
</evidence>
<reference evidence="1 2" key="1">
    <citation type="submission" date="2018-05" db="EMBL/GenBank/DDBJ databases">
        <title>Genomic Encyclopedia of Type Strains, Phase IV (KMG-IV): sequencing the most valuable type-strain genomes for metagenomic binning, comparative biology and taxonomic classification.</title>
        <authorList>
            <person name="Goeker M."/>
        </authorList>
    </citation>
    <scope>NUCLEOTIDE SEQUENCE [LARGE SCALE GENOMIC DNA]</scope>
    <source>
        <strain evidence="1 2">DSM 6462</strain>
    </source>
</reference>